<proteinExistence type="predicted"/>
<dbReference type="EMBL" id="BMQB01000002">
    <property type="protein sequence ID" value="GGJ84882.1"/>
    <property type="molecule type" value="Genomic_DNA"/>
</dbReference>
<evidence type="ECO:0000313" key="2">
    <source>
        <dbReference type="EMBL" id="GGJ84882.1"/>
    </source>
</evidence>
<evidence type="ECO:0000256" key="1">
    <source>
        <dbReference type="SAM" id="MobiDB-lite"/>
    </source>
</evidence>
<feature type="region of interest" description="Disordered" evidence="1">
    <location>
        <begin position="44"/>
        <end position="84"/>
    </location>
</feature>
<comment type="caution">
    <text evidence="2">The sequence shown here is derived from an EMBL/GenBank/DDBJ whole genome shotgun (WGS) entry which is preliminary data.</text>
</comment>
<sequence>MAAVPAVDAAAAGAAATGLAVAAGVPPAVGALGVGVTRSIVARARGHRPRAVAHPDRTADGNPARPRSPPGGGHARAAGGGSAA</sequence>
<keyword evidence="3" id="KW-1185">Reference proteome</keyword>
<dbReference type="AlphaFoldDB" id="A0A8J3B1Z4"/>
<reference evidence="2" key="2">
    <citation type="submission" date="2020-09" db="EMBL/GenBank/DDBJ databases">
        <authorList>
            <person name="Sun Q."/>
            <person name="Ohkuma M."/>
        </authorList>
    </citation>
    <scope>NUCLEOTIDE SEQUENCE</scope>
    <source>
        <strain evidence="2">JCM 3090</strain>
    </source>
</reference>
<accession>A0A8J3B1Z4</accession>
<dbReference type="Proteomes" id="UP000649739">
    <property type="component" value="Unassembled WGS sequence"/>
</dbReference>
<protein>
    <submittedName>
        <fullName evidence="2">Uncharacterized protein</fullName>
    </submittedName>
</protein>
<name>A0A8J3B1Z4_9ACTN</name>
<organism evidence="2 3">
    <name type="scientific">Pilimelia anulata</name>
    <dbReference type="NCBI Taxonomy" id="53371"/>
    <lineage>
        <taxon>Bacteria</taxon>
        <taxon>Bacillati</taxon>
        <taxon>Actinomycetota</taxon>
        <taxon>Actinomycetes</taxon>
        <taxon>Micromonosporales</taxon>
        <taxon>Micromonosporaceae</taxon>
        <taxon>Pilimelia</taxon>
    </lineage>
</organism>
<gene>
    <name evidence="2" type="ORF">GCM10010123_13160</name>
</gene>
<reference evidence="2" key="1">
    <citation type="journal article" date="2014" name="Int. J. Syst. Evol. Microbiol.">
        <title>Complete genome sequence of Corynebacterium casei LMG S-19264T (=DSM 44701T), isolated from a smear-ripened cheese.</title>
        <authorList>
            <consortium name="US DOE Joint Genome Institute (JGI-PGF)"/>
            <person name="Walter F."/>
            <person name="Albersmeier A."/>
            <person name="Kalinowski J."/>
            <person name="Ruckert C."/>
        </authorList>
    </citation>
    <scope>NUCLEOTIDE SEQUENCE</scope>
    <source>
        <strain evidence="2">JCM 3090</strain>
    </source>
</reference>
<feature type="compositionally biased region" description="Gly residues" evidence="1">
    <location>
        <begin position="70"/>
        <end position="84"/>
    </location>
</feature>
<evidence type="ECO:0000313" key="3">
    <source>
        <dbReference type="Proteomes" id="UP000649739"/>
    </source>
</evidence>